<proteinExistence type="predicted"/>
<dbReference type="PANTHER" id="PTHR30024">
    <property type="entry name" value="ALIPHATIC SULFONATES-BINDING PROTEIN-RELATED"/>
    <property type="match status" value="1"/>
</dbReference>
<protein>
    <submittedName>
        <fullName evidence="2">ABC transporter substrate-binding protein</fullName>
    </submittedName>
</protein>
<reference evidence="2 3" key="1">
    <citation type="submission" date="2022-11" db="EMBL/GenBank/DDBJ databases">
        <authorList>
            <person name="Caiyu Z."/>
        </authorList>
    </citation>
    <scope>NUCLEOTIDE SEQUENCE [LARGE SCALE GENOMIC DNA]</scope>
    <source>
        <strain evidence="2 3">YR-4</strain>
    </source>
</reference>
<comment type="caution">
    <text evidence="2">The sequence shown here is derived from an EMBL/GenBank/DDBJ whole genome shotgun (WGS) entry which is preliminary data.</text>
</comment>
<dbReference type="SUPFAM" id="SSF53850">
    <property type="entry name" value="Periplasmic binding protein-like II"/>
    <property type="match status" value="1"/>
</dbReference>
<sequence length="360" mass="39047">MKKIISAVLAMILAASMFTGCASSSANGQSAASQTANESTKIRVGTMALTVGVPVKYAYDKGYYKDEGLDVDLVMFATGNPINEAFSAGQIDIAASGLASVFSLALPDTKWIGEINSTGGLGIYVRKDSKLLTKKGELKEYPNMYGSADLIKGMKVLGPVGTTAEFNATGYAQRFGLKSSDIKMTQMDYGPAWQAFQSGQGDALAANPPYSFQAEEKGYVCAATFEDATGIPLYDGIFASSKFINSNHDAVVKFLKATYKACDELQDKKTRYDYSMKWFTENGKKYTESILNKEIEARKYVNKDYMANTSGYTYGKGMQDIAKIYKDQGKITDDNFPNVAKAIDPSLINEALGTDVKTVQ</sequence>
<evidence type="ECO:0000313" key="3">
    <source>
        <dbReference type="Proteomes" id="UP001082703"/>
    </source>
</evidence>
<dbReference type="PANTHER" id="PTHR30024:SF42">
    <property type="entry name" value="ALIPHATIC SULFONATES-BINDING PROTEIN-RELATED"/>
    <property type="match status" value="1"/>
</dbReference>
<gene>
    <name evidence="2" type="ORF">OUY18_09305</name>
</gene>
<feature type="chain" id="PRO_5046154232" evidence="1">
    <location>
        <begin position="23"/>
        <end position="360"/>
    </location>
</feature>
<accession>A0ABT4BU78</accession>
<evidence type="ECO:0000313" key="2">
    <source>
        <dbReference type="EMBL" id="MCY1714451.1"/>
    </source>
</evidence>
<keyword evidence="1" id="KW-0732">Signal</keyword>
<dbReference type="RefSeq" id="WP_268058500.1">
    <property type="nucleotide sequence ID" value="NZ_JAPOHA010000008.1"/>
</dbReference>
<keyword evidence="3" id="KW-1185">Reference proteome</keyword>
<name>A0ABT4BU78_9FIRM</name>
<dbReference type="EMBL" id="JAPOHA010000008">
    <property type="protein sequence ID" value="MCY1714451.1"/>
    <property type="molecule type" value="Genomic_DNA"/>
</dbReference>
<dbReference type="PROSITE" id="PS51257">
    <property type="entry name" value="PROKAR_LIPOPROTEIN"/>
    <property type="match status" value="1"/>
</dbReference>
<dbReference type="Gene3D" id="3.40.190.10">
    <property type="entry name" value="Periplasmic binding protein-like II"/>
    <property type="match status" value="2"/>
</dbReference>
<dbReference type="Proteomes" id="UP001082703">
    <property type="component" value="Unassembled WGS sequence"/>
</dbReference>
<organism evidence="2 3">
    <name type="scientific">Caproiciproducens galactitolivorans</name>
    <dbReference type="NCBI Taxonomy" id="642589"/>
    <lineage>
        <taxon>Bacteria</taxon>
        <taxon>Bacillati</taxon>
        <taxon>Bacillota</taxon>
        <taxon>Clostridia</taxon>
        <taxon>Eubacteriales</taxon>
        <taxon>Acutalibacteraceae</taxon>
        <taxon>Caproiciproducens</taxon>
    </lineage>
</organism>
<feature type="signal peptide" evidence="1">
    <location>
        <begin position="1"/>
        <end position="22"/>
    </location>
</feature>
<dbReference type="Pfam" id="PF13379">
    <property type="entry name" value="NMT1_2"/>
    <property type="match status" value="1"/>
</dbReference>
<evidence type="ECO:0000256" key="1">
    <source>
        <dbReference type="SAM" id="SignalP"/>
    </source>
</evidence>